<dbReference type="PIRSF" id="PIRSF027110">
    <property type="entry name" value="PREG"/>
    <property type="match status" value="1"/>
</dbReference>
<organism evidence="4 5">
    <name type="scientific">Plasmodium gaboni</name>
    <dbReference type="NCBI Taxonomy" id="647221"/>
    <lineage>
        <taxon>Eukaryota</taxon>
        <taxon>Sar</taxon>
        <taxon>Alveolata</taxon>
        <taxon>Apicomplexa</taxon>
        <taxon>Aconoidasida</taxon>
        <taxon>Haemosporida</taxon>
        <taxon>Plasmodiidae</taxon>
        <taxon>Plasmodium</taxon>
        <taxon>Plasmodium (Laverania)</taxon>
    </lineage>
</organism>
<dbReference type="PANTHER" id="PTHR15615:SF108">
    <property type="entry name" value="PROTEIN CNPPD1"/>
    <property type="match status" value="1"/>
</dbReference>
<evidence type="ECO:0000256" key="1">
    <source>
        <dbReference type="ARBA" id="ARBA00023127"/>
    </source>
</evidence>
<accession>A0ABY1UJG8</accession>
<dbReference type="EMBL" id="LT969428">
    <property type="protein sequence ID" value="SOV12010.1"/>
    <property type="molecule type" value="Genomic_DNA"/>
</dbReference>
<comment type="similarity">
    <text evidence="2">Belongs to the cyclin family.</text>
</comment>
<evidence type="ECO:0000256" key="3">
    <source>
        <dbReference type="SAM" id="MobiDB-lite"/>
    </source>
</evidence>
<name>A0ABY1UJG8_9APIC</name>
<protein>
    <recommendedName>
        <fullName evidence="2">Cyclin</fullName>
    </recommendedName>
</protein>
<dbReference type="InterPro" id="IPR013922">
    <property type="entry name" value="Cyclin_PHO80-like"/>
</dbReference>
<evidence type="ECO:0000313" key="5">
    <source>
        <dbReference type="Proteomes" id="UP000831156"/>
    </source>
</evidence>
<feature type="compositionally biased region" description="Low complexity" evidence="3">
    <location>
        <begin position="216"/>
        <end position="225"/>
    </location>
</feature>
<gene>
    <name evidence="4" type="ORF">PGABG01_0517400</name>
</gene>
<dbReference type="SUPFAM" id="SSF47954">
    <property type="entry name" value="Cyclin-like"/>
    <property type="match status" value="1"/>
</dbReference>
<dbReference type="PANTHER" id="PTHR15615">
    <property type="match status" value="1"/>
</dbReference>
<evidence type="ECO:0000313" key="4">
    <source>
        <dbReference type="EMBL" id="SOV12010.1"/>
    </source>
</evidence>
<reference evidence="4" key="1">
    <citation type="submission" date="2016-09" db="EMBL/GenBank/DDBJ databases">
        <authorList>
            <consortium name="Pathogen Informatics"/>
            <person name="Sun Q."/>
            <person name="Inoue M."/>
        </authorList>
    </citation>
    <scope>NUCLEOTIDE SEQUENCE</scope>
</reference>
<sequence length="241" mass="28339">MDYEIEGEVPRTDKNYIFLYIPIVLNEMIKNNNNKGVGKITSFHASKIPDISLKNYLERIGKYIGCSNECFVLLIIYLDRLIKINKDISLSLLCIHRLVITAAMISVKFFDDLYYSNAYYAKIGGVTTKELNKLEIYFLNLIDYQLFVSSQEYDFYRKYISLAVTKYIYNKNNIKHIPIIKKPYNLFNYKSTNNSTLMFQPNNQKINIINCVETNKNNNNNNNNKNKNKNYNPQNDQHKNE</sequence>
<keyword evidence="5" id="KW-1185">Reference proteome</keyword>
<dbReference type="InterPro" id="IPR012389">
    <property type="entry name" value="Cyclin_P/U"/>
</dbReference>
<evidence type="ECO:0000256" key="2">
    <source>
        <dbReference type="PIRNR" id="PIRNR027110"/>
    </source>
</evidence>
<dbReference type="Proteomes" id="UP000831156">
    <property type="component" value="Chromosome 5"/>
</dbReference>
<dbReference type="Gene3D" id="1.10.472.10">
    <property type="entry name" value="Cyclin-like"/>
    <property type="match status" value="1"/>
</dbReference>
<keyword evidence="1 2" id="KW-0195">Cyclin</keyword>
<dbReference type="CDD" id="cd20558">
    <property type="entry name" value="CYCLIN_ScPCL7-like"/>
    <property type="match status" value="1"/>
</dbReference>
<dbReference type="InterPro" id="IPR036915">
    <property type="entry name" value="Cyclin-like_sf"/>
</dbReference>
<proteinExistence type="inferred from homology"/>
<feature type="region of interest" description="Disordered" evidence="3">
    <location>
        <begin position="216"/>
        <end position="241"/>
    </location>
</feature>
<dbReference type="Pfam" id="PF08613">
    <property type="entry name" value="Cyclin"/>
    <property type="match status" value="1"/>
</dbReference>